<protein>
    <submittedName>
        <fullName evidence="1">Putative cereblon</fullName>
    </submittedName>
</protein>
<name>A0A0L7KU80_OPEBR</name>
<gene>
    <name evidence="1" type="ORF">OBRU01_14657</name>
</gene>
<sequence>MGTELQDVSGRNVLEAGWRGTVPCMVHSGCVFPGETIFVQMGTTVKMRLAVDVLRENELTLSGYGVLCEVFEAAAAAEAPARCKARAVHRCRVTRHVDLRGHSKVLCEVFEAAEAPARCKARAVHRCRVTRHVDLRGHSK</sequence>
<dbReference type="EMBL" id="JTDY01005622">
    <property type="protein sequence ID" value="KOB66817.1"/>
    <property type="molecule type" value="Genomic_DNA"/>
</dbReference>
<keyword evidence="2" id="KW-1185">Reference proteome</keyword>
<dbReference type="Proteomes" id="UP000037510">
    <property type="component" value="Unassembled WGS sequence"/>
</dbReference>
<accession>A0A0L7KU80</accession>
<comment type="caution">
    <text evidence="1">The sequence shown here is derived from an EMBL/GenBank/DDBJ whole genome shotgun (WGS) entry which is preliminary data.</text>
</comment>
<organism evidence="1 2">
    <name type="scientific">Operophtera brumata</name>
    <name type="common">Winter moth</name>
    <name type="synonym">Phalaena brumata</name>
    <dbReference type="NCBI Taxonomy" id="104452"/>
    <lineage>
        <taxon>Eukaryota</taxon>
        <taxon>Metazoa</taxon>
        <taxon>Ecdysozoa</taxon>
        <taxon>Arthropoda</taxon>
        <taxon>Hexapoda</taxon>
        <taxon>Insecta</taxon>
        <taxon>Pterygota</taxon>
        <taxon>Neoptera</taxon>
        <taxon>Endopterygota</taxon>
        <taxon>Lepidoptera</taxon>
        <taxon>Glossata</taxon>
        <taxon>Ditrysia</taxon>
        <taxon>Geometroidea</taxon>
        <taxon>Geometridae</taxon>
        <taxon>Larentiinae</taxon>
        <taxon>Operophtera</taxon>
    </lineage>
</organism>
<proteinExistence type="predicted"/>
<evidence type="ECO:0000313" key="2">
    <source>
        <dbReference type="Proteomes" id="UP000037510"/>
    </source>
</evidence>
<evidence type="ECO:0000313" key="1">
    <source>
        <dbReference type="EMBL" id="KOB66817.1"/>
    </source>
</evidence>
<dbReference type="AlphaFoldDB" id="A0A0L7KU80"/>
<reference evidence="1 2" key="1">
    <citation type="journal article" date="2015" name="Genome Biol. Evol.">
        <title>The genome of winter moth (Operophtera brumata) provides a genomic perspective on sexual dimorphism and phenology.</title>
        <authorList>
            <person name="Derks M.F."/>
            <person name="Smit S."/>
            <person name="Salis L."/>
            <person name="Schijlen E."/>
            <person name="Bossers A."/>
            <person name="Mateman C."/>
            <person name="Pijl A.S."/>
            <person name="de Ridder D."/>
            <person name="Groenen M.A."/>
            <person name="Visser M.E."/>
            <person name="Megens H.J."/>
        </authorList>
    </citation>
    <scope>NUCLEOTIDE SEQUENCE [LARGE SCALE GENOMIC DNA]</scope>
    <source>
        <strain evidence="1">WM2013NL</strain>
        <tissue evidence="1">Head and thorax</tissue>
    </source>
</reference>